<keyword evidence="1" id="KW-0472">Membrane</keyword>
<dbReference type="PATRIC" id="fig|69370.6.peg.1741"/>
<sequence length="37" mass="4153">MSDKTNNTTGMRVVFWVWMGIIIVGLTVMILTPLTGR</sequence>
<dbReference type="EMBL" id="JYJA01000032">
    <property type="protein sequence ID" value="KJL43216.1"/>
    <property type="molecule type" value="Genomic_DNA"/>
</dbReference>
<keyword evidence="1" id="KW-1133">Transmembrane helix</keyword>
<evidence type="ECO:0000313" key="2">
    <source>
        <dbReference type="EMBL" id="KJL43216.1"/>
    </source>
</evidence>
<keyword evidence="3" id="KW-1185">Reference proteome</keyword>
<organism evidence="2 3">
    <name type="scientific">Microbacterium trichothecenolyticum</name>
    <name type="common">Aureobacterium trichothecenolyticum</name>
    <dbReference type="NCBI Taxonomy" id="69370"/>
    <lineage>
        <taxon>Bacteria</taxon>
        <taxon>Bacillati</taxon>
        <taxon>Actinomycetota</taxon>
        <taxon>Actinomycetes</taxon>
        <taxon>Micrococcales</taxon>
        <taxon>Microbacteriaceae</taxon>
        <taxon>Microbacterium</taxon>
    </lineage>
</organism>
<protein>
    <submittedName>
        <fullName evidence="2">Uncharacterized protein</fullName>
    </submittedName>
</protein>
<comment type="caution">
    <text evidence="2">The sequence shown here is derived from an EMBL/GenBank/DDBJ whole genome shotgun (WGS) entry which is preliminary data.</text>
</comment>
<dbReference type="AlphaFoldDB" id="A0A0M2HES7"/>
<gene>
    <name evidence="2" type="ORF">RS82_01710</name>
</gene>
<dbReference type="Proteomes" id="UP000034098">
    <property type="component" value="Unassembled WGS sequence"/>
</dbReference>
<reference evidence="2 3" key="1">
    <citation type="submission" date="2015-02" db="EMBL/GenBank/DDBJ databases">
        <title>Draft genome sequences of ten Microbacterium spp. with emphasis on heavy metal contaminated environments.</title>
        <authorList>
            <person name="Corretto E."/>
        </authorList>
    </citation>
    <scope>NUCLEOTIDE SEQUENCE [LARGE SCALE GENOMIC DNA]</scope>
    <source>
        <strain evidence="2 3">DSM 8608</strain>
    </source>
</reference>
<name>A0A0M2HES7_MICTR</name>
<accession>A0A0M2HES7</accession>
<evidence type="ECO:0000256" key="1">
    <source>
        <dbReference type="SAM" id="Phobius"/>
    </source>
</evidence>
<keyword evidence="1" id="KW-0812">Transmembrane</keyword>
<feature type="transmembrane region" description="Helical" evidence="1">
    <location>
        <begin position="15"/>
        <end position="34"/>
    </location>
</feature>
<evidence type="ECO:0000313" key="3">
    <source>
        <dbReference type="Proteomes" id="UP000034098"/>
    </source>
</evidence>
<proteinExistence type="predicted"/>